<keyword evidence="2" id="KW-0472">Membrane</keyword>
<dbReference type="Pfam" id="PF07885">
    <property type="entry name" value="Ion_trans_2"/>
    <property type="match status" value="1"/>
</dbReference>
<dbReference type="Gene3D" id="1.10.287.70">
    <property type="match status" value="1"/>
</dbReference>
<evidence type="ECO:0000259" key="3">
    <source>
        <dbReference type="PROSITE" id="PS51201"/>
    </source>
</evidence>
<dbReference type="SUPFAM" id="SSF51735">
    <property type="entry name" value="NAD(P)-binding Rossmann-fold domains"/>
    <property type="match status" value="1"/>
</dbReference>
<feature type="transmembrane region" description="Helical" evidence="2">
    <location>
        <begin position="109"/>
        <end position="127"/>
    </location>
</feature>
<organism evidence="4">
    <name type="scientific">Acidithiobacillus sulfuriphilus</name>
    <dbReference type="NCBI Taxonomy" id="1867749"/>
    <lineage>
        <taxon>Bacteria</taxon>
        <taxon>Pseudomonadati</taxon>
        <taxon>Pseudomonadota</taxon>
        <taxon>Acidithiobacillia</taxon>
        <taxon>Acidithiobacillales</taxon>
        <taxon>Acidithiobacillaceae</taxon>
        <taxon>Acidithiobacillus</taxon>
    </lineage>
</organism>
<dbReference type="Gene3D" id="3.40.50.720">
    <property type="entry name" value="NAD(P)-binding Rossmann-like Domain"/>
    <property type="match status" value="1"/>
</dbReference>
<accession>A0A3M8QTW8</accession>
<dbReference type="PANTHER" id="PTHR43833">
    <property type="entry name" value="POTASSIUM CHANNEL PROTEIN 2-RELATED-RELATED"/>
    <property type="match status" value="1"/>
</dbReference>
<gene>
    <name evidence="4" type="ORF">EC580_10550</name>
</gene>
<dbReference type="InterPro" id="IPR013099">
    <property type="entry name" value="K_chnl_dom"/>
</dbReference>
<dbReference type="InterPro" id="IPR036291">
    <property type="entry name" value="NAD(P)-bd_dom_sf"/>
</dbReference>
<feature type="transmembrane region" description="Helical" evidence="2">
    <location>
        <begin position="223"/>
        <end position="245"/>
    </location>
</feature>
<feature type="transmembrane region" description="Helical" evidence="2">
    <location>
        <begin position="162"/>
        <end position="185"/>
    </location>
</feature>
<dbReference type="SUPFAM" id="SSF81324">
    <property type="entry name" value="Voltage-gated potassium channels"/>
    <property type="match status" value="1"/>
</dbReference>
<evidence type="ECO:0000256" key="2">
    <source>
        <dbReference type="SAM" id="Phobius"/>
    </source>
</evidence>
<keyword evidence="4" id="KW-0406">Ion transport</keyword>
<dbReference type="GO" id="GO:0005886">
    <property type="term" value="C:plasma membrane"/>
    <property type="evidence" value="ECO:0007669"/>
    <property type="project" value="UniProtKB-SubCell"/>
</dbReference>
<dbReference type="AlphaFoldDB" id="A0A3M8QTW8"/>
<dbReference type="GO" id="GO:0006813">
    <property type="term" value="P:potassium ion transport"/>
    <property type="evidence" value="ECO:0007669"/>
    <property type="project" value="InterPro"/>
</dbReference>
<feature type="transmembrane region" description="Helical" evidence="2">
    <location>
        <begin position="37"/>
        <end position="59"/>
    </location>
</feature>
<dbReference type="RefSeq" id="WP_123104842.1">
    <property type="nucleotide sequence ID" value="NZ_CP127527.1"/>
</dbReference>
<dbReference type="EMBL" id="RIZI01000181">
    <property type="protein sequence ID" value="RNF59733.1"/>
    <property type="molecule type" value="Genomic_DNA"/>
</dbReference>
<keyword evidence="4" id="KW-0407">Ion channel</keyword>
<dbReference type="PANTHER" id="PTHR43833:SF11">
    <property type="entry name" value="VOLTAGE-GATED POTASSIUM CHANNEL KCH"/>
    <property type="match status" value="1"/>
</dbReference>
<evidence type="ECO:0000256" key="1">
    <source>
        <dbReference type="ARBA" id="ARBA00004651"/>
    </source>
</evidence>
<dbReference type="PROSITE" id="PS51201">
    <property type="entry name" value="RCK_N"/>
    <property type="match status" value="1"/>
</dbReference>
<protein>
    <submittedName>
        <fullName evidence="4">Voltage-gated potassium channel protein</fullName>
    </submittedName>
</protein>
<dbReference type="InterPro" id="IPR050721">
    <property type="entry name" value="Trk_Ktr_HKT_K-transport"/>
</dbReference>
<feature type="transmembrane region" description="Helical" evidence="2">
    <location>
        <begin position="191"/>
        <end position="211"/>
    </location>
</feature>
<dbReference type="OrthoDB" id="9813518at2"/>
<evidence type="ECO:0000313" key="4">
    <source>
        <dbReference type="EMBL" id="RNF59733.1"/>
    </source>
</evidence>
<comment type="caution">
    <text evidence="4">The sequence shown here is derived from an EMBL/GenBank/DDBJ whole genome shotgun (WGS) entry which is preliminary data.</text>
</comment>
<comment type="subcellular location">
    <subcellularLocation>
        <location evidence="1">Cell membrane</location>
        <topology evidence="1">Multi-pass membrane protein</topology>
    </subcellularLocation>
</comment>
<proteinExistence type="predicted"/>
<reference evidence="4" key="1">
    <citation type="submission" date="2018-10" db="EMBL/GenBank/DDBJ databases">
        <title>Acidithiobacillus sulfuriphilus sp. nov.: an extremely acidophilic sulfur-oxidizing chemolithotroph isolated from a neutral pH environment.</title>
        <authorList>
            <person name="Falagan C."/>
            <person name="Moya-Beltran A."/>
            <person name="Quatrini R."/>
            <person name="Johnson D.B."/>
        </authorList>
    </citation>
    <scope>NUCLEOTIDE SEQUENCE [LARGE SCALE GENOMIC DNA]</scope>
    <source>
        <strain evidence="4">CJ-2</strain>
    </source>
</reference>
<dbReference type="InterPro" id="IPR003148">
    <property type="entry name" value="RCK_N"/>
</dbReference>
<dbReference type="Pfam" id="PF02254">
    <property type="entry name" value="TrkA_N"/>
    <property type="match status" value="1"/>
</dbReference>
<keyword evidence="2" id="KW-1133">Transmembrane helix</keyword>
<dbReference type="NCBIfam" id="NF007828">
    <property type="entry name" value="PRK10537.1"/>
    <property type="match status" value="1"/>
</dbReference>
<dbReference type="GO" id="GO:0034220">
    <property type="term" value="P:monoatomic ion transmembrane transport"/>
    <property type="evidence" value="ECO:0007669"/>
    <property type="project" value="UniProtKB-KW"/>
</dbReference>
<feature type="transmembrane region" description="Helical" evidence="2">
    <location>
        <begin position="133"/>
        <end position="150"/>
    </location>
</feature>
<keyword evidence="4" id="KW-0813">Transport</keyword>
<feature type="transmembrane region" description="Helical" evidence="2">
    <location>
        <begin position="79"/>
        <end position="102"/>
    </location>
</feature>
<sequence length="421" mass="46187">MAKKFSNHRLWHALRPGWRARWGHGAARWSEQLRLPFWYPHVPIAAAVGVLGILNILPALERILGLSYSGSLRTVSHSFILDAFRGVPQGAAGIVLLVMSVGLLFRSRFAWAVTLLIAAATFALEMYQHPLQFSHLLLYNGILVLLLLAYHRHFDRSSLASGTLFALVSAILTLGYGVFGAYVLGPDFKPPIHSMITALYFAVVTMSTVGYGDILPTTDEARFFVVSLIIIGITVFATSLSAIIIPAVNNRLQRLLQGEKRPMTRKNHYIIAGDTPLARNTYRELKARKLPVVVIIGHQPEDSIYEPDDLVLGDSSDTDTLKSAGAETALAVLALRADDSENAFVVLAVKELEGQARTVAAVNDSKNLGRVRRVQPDMIIAPQVMGGELLAMALNGEELNTDAVMRIFRFTGEAHEDGDKK</sequence>
<feature type="domain" description="RCK N-terminal" evidence="3">
    <location>
        <begin position="266"/>
        <end position="380"/>
    </location>
</feature>
<keyword evidence="2" id="KW-0812">Transmembrane</keyword>
<name>A0A3M8QTW8_9PROT</name>